<dbReference type="InterPro" id="IPR013328">
    <property type="entry name" value="6PGD_dom2"/>
</dbReference>
<dbReference type="InterPro" id="IPR051265">
    <property type="entry name" value="HIBADH-related_NP60_sf"/>
</dbReference>
<dbReference type="GO" id="GO:0003677">
    <property type="term" value="F:DNA binding"/>
    <property type="evidence" value="ECO:0007669"/>
    <property type="project" value="TreeGrafter"/>
</dbReference>
<evidence type="ECO:0000313" key="5">
    <source>
        <dbReference type="EMBL" id="MBB1254316.1"/>
    </source>
</evidence>
<keyword evidence="8" id="KW-1185">Reference proteome</keyword>
<gene>
    <name evidence="7" type="ORF">FNX44_003165</name>
    <name evidence="5" type="ORF">H3146_13230</name>
    <name evidence="6" type="ORF">H3147_04700</name>
</gene>
<accession>A0A5P0YN90</accession>
<evidence type="ECO:0000256" key="2">
    <source>
        <dbReference type="ARBA" id="ARBA00023002"/>
    </source>
</evidence>
<dbReference type="EMBL" id="JABJWZ010000102">
    <property type="protein sequence ID" value="MBB1254316.1"/>
    <property type="molecule type" value="Genomic_DNA"/>
</dbReference>
<dbReference type="PANTHER" id="PTHR43580:SF2">
    <property type="entry name" value="CYTOKINE-LIKE NUCLEAR FACTOR N-PAC"/>
    <property type="match status" value="1"/>
</dbReference>
<evidence type="ECO:0000313" key="8">
    <source>
        <dbReference type="Proteomes" id="UP000320857"/>
    </source>
</evidence>
<proteinExistence type="inferred from homology"/>
<evidence type="ECO:0000259" key="4">
    <source>
        <dbReference type="Pfam" id="PF21761"/>
    </source>
</evidence>
<dbReference type="Proteomes" id="UP000320857">
    <property type="component" value="Unassembled WGS sequence"/>
</dbReference>
<feature type="domain" description="6-phosphogluconate dehydrogenase NADP-binding" evidence="3">
    <location>
        <begin position="19"/>
        <end position="167"/>
    </location>
</feature>
<dbReference type="GO" id="GO:0140673">
    <property type="term" value="P:transcription elongation-coupled chromatin remodeling"/>
    <property type="evidence" value="ECO:0007669"/>
    <property type="project" value="TreeGrafter"/>
</dbReference>
<dbReference type="Proteomes" id="UP000517765">
    <property type="component" value="Unassembled WGS sequence"/>
</dbReference>
<dbReference type="Pfam" id="PF21761">
    <property type="entry name" value="RedAm-like_C"/>
    <property type="match status" value="1"/>
</dbReference>
<sequence length="306" mass="31968">MPERSPAPDAHPSAERPRVAVLGLGRMGTPIATAFLDAGYRTIVWNRSPDKVEALAARGAVPMATAAEAVTAAPLVVTPLLDHAAVRQALGTATAALRGRTVVNLANTTPDQARDLAAWTARYGAAYLDGAMMALPETVATASGFFLYSGTEEAFTRFRGALEVMAPAHYFGTDPGRAEIHDLALLGTGYGALAGFLHSLALLHGTGTGPEEFAALAARWLNGLTAYLPELAREVGAARYADGVSTVDLNRAAVDGIVELGRASGVTAAVHEPLRDLLRQRSAGGRGADSFSSVFELMRPRDAPLL</sequence>
<reference evidence="7 8" key="1">
    <citation type="submission" date="2019-10" db="EMBL/GenBank/DDBJ databases">
        <title>Streptomyces sp. nov., a novel actinobacterium isolated from alkaline environment.</title>
        <authorList>
            <person name="Golinska P."/>
        </authorList>
    </citation>
    <scope>NUCLEOTIDE SEQUENCE [LARGE SCALE GENOMIC DNA]</scope>
    <source>
        <strain evidence="7 8">OF1</strain>
    </source>
</reference>
<dbReference type="GO" id="GO:0031491">
    <property type="term" value="F:nucleosome binding"/>
    <property type="evidence" value="ECO:0007669"/>
    <property type="project" value="TreeGrafter"/>
</dbReference>
<feature type="domain" description="NADPH-dependent reductive aminase-like C-terminal" evidence="4">
    <location>
        <begin position="174"/>
        <end position="299"/>
    </location>
</feature>
<evidence type="ECO:0000313" key="10">
    <source>
        <dbReference type="Proteomes" id="UP000525686"/>
    </source>
</evidence>
<dbReference type="Proteomes" id="UP000525686">
    <property type="component" value="Unassembled WGS sequence"/>
</dbReference>
<organism evidence="7 8">
    <name type="scientific">Streptomyces alkaliterrae</name>
    <dbReference type="NCBI Taxonomy" id="2213162"/>
    <lineage>
        <taxon>Bacteria</taxon>
        <taxon>Bacillati</taxon>
        <taxon>Actinomycetota</taxon>
        <taxon>Actinomycetes</taxon>
        <taxon>Kitasatosporales</taxon>
        <taxon>Streptomycetaceae</taxon>
        <taxon>Streptomyces</taxon>
    </lineage>
</organism>
<reference evidence="5" key="3">
    <citation type="journal article" name="Syst. Appl. Microbiol.">
        <title>Streptomyces alkaliterrae sp. nov., isolated from an alkaline soil, and emended descriptions of Streptomyces alkaliphilus, Streptomyces calidiresistens and Streptomyces durbertensis.</title>
        <authorList>
            <person name="Swiecimska M."/>
            <person name="Golinska P."/>
            <person name="Nouioui I."/>
            <person name="Wypij M."/>
            <person name="Rai M."/>
            <person name="Sangal V."/>
            <person name="Goodfellow M."/>
        </authorList>
    </citation>
    <scope>NUCLEOTIDE SEQUENCE</scope>
    <source>
        <strain evidence="5">OF3</strain>
        <strain evidence="6">OF8</strain>
    </source>
</reference>
<dbReference type="Pfam" id="PF03446">
    <property type="entry name" value="NAD_binding_2"/>
    <property type="match status" value="1"/>
</dbReference>
<comment type="caution">
    <text evidence="7">The sequence shown here is derived from an EMBL/GenBank/DDBJ whole genome shotgun (WGS) entry which is preliminary data.</text>
</comment>
<dbReference type="Gene3D" id="1.10.1040.10">
    <property type="entry name" value="N-(1-d-carboxylethyl)-l-norvaline Dehydrogenase, domain 2"/>
    <property type="match status" value="1"/>
</dbReference>
<dbReference type="InterPro" id="IPR048666">
    <property type="entry name" value="RedAm-like_C"/>
</dbReference>
<dbReference type="EMBL" id="JABJXA010000017">
    <property type="protein sequence ID" value="MBB1258129.1"/>
    <property type="molecule type" value="Genomic_DNA"/>
</dbReference>
<evidence type="ECO:0000256" key="1">
    <source>
        <dbReference type="ARBA" id="ARBA00009080"/>
    </source>
</evidence>
<dbReference type="InterPro" id="IPR036291">
    <property type="entry name" value="NAD(P)-bd_dom_sf"/>
</dbReference>
<dbReference type="GO" id="GO:0000785">
    <property type="term" value="C:chromatin"/>
    <property type="evidence" value="ECO:0007669"/>
    <property type="project" value="TreeGrafter"/>
</dbReference>
<dbReference type="PIRSF" id="PIRSF000103">
    <property type="entry name" value="HIBADH"/>
    <property type="match status" value="1"/>
</dbReference>
<dbReference type="SUPFAM" id="SSF51735">
    <property type="entry name" value="NAD(P)-binding Rossmann-fold domains"/>
    <property type="match status" value="1"/>
</dbReference>
<keyword evidence="2" id="KW-0560">Oxidoreductase</keyword>
<evidence type="ECO:0000313" key="9">
    <source>
        <dbReference type="Proteomes" id="UP000517765"/>
    </source>
</evidence>
<reference evidence="9 10" key="2">
    <citation type="submission" date="2020-05" db="EMBL/GenBank/DDBJ databases">
        <title>Classification of alakaliphilic streptomycetes isolated from an alkaline soil next to Lonar Crater, India and a proposal for the recognition of Streptomyces alkaliterrae sp. nov.</title>
        <authorList>
            <person name="Golinska P."/>
        </authorList>
    </citation>
    <scope>NUCLEOTIDE SEQUENCE [LARGE SCALE GENOMIC DNA]</scope>
    <source>
        <strain evidence="10">OF3</strain>
        <strain evidence="9">OF8</strain>
    </source>
</reference>
<dbReference type="EMBL" id="VJYK02000017">
    <property type="protein sequence ID" value="MQS00892.1"/>
    <property type="molecule type" value="Genomic_DNA"/>
</dbReference>
<protein>
    <submittedName>
        <fullName evidence="7">NAD(P)-dependent oxidoreductase</fullName>
    </submittedName>
</protein>
<evidence type="ECO:0000259" key="3">
    <source>
        <dbReference type="Pfam" id="PF03446"/>
    </source>
</evidence>
<name>A0A5P0YN90_9ACTN</name>
<dbReference type="GO" id="GO:0016491">
    <property type="term" value="F:oxidoreductase activity"/>
    <property type="evidence" value="ECO:0007669"/>
    <property type="project" value="UniProtKB-KW"/>
</dbReference>
<dbReference type="PANTHER" id="PTHR43580">
    <property type="entry name" value="OXIDOREDUCTASE GLYR1-RELATED"/>
    <property type="match status" value="1"/>
</dbReference>
<evidence type="ECO:0000313" key="6">
    <source>
        <dbReference type="EMBL" id="MBB1258129.1"/>
    </source>
</evidence>
<evidence type="ECO:0000313" key="7">
    <source>
        <dbReference type="EMBL" id="MQS00892.1"/>
    </source>
</evidence>
<dbReference type="GO" id="GO:0050661">
    <property type="term" value="F:NADP binding"/>
    <property type="evidence" value="ECO:0007669"/>
    <property type="project" value="InterPro"/>
</dbReference>
<comment type="similarity">
    <text evidence="1">Belongs to the HIBADH-related family.</text>
</comment>
<dbReference type="InterPro" id="IPR015815">
    <property type="entry name" value="HIBADH-related"/>
</dbReference>
<dbReference type="Gene3D" id="3.40.50.720">
    <property type="entry name" value="NAD(P)-binding Rossmann-like Domain"/>
    <property type="match status" value="1"/>
</dbReference>
<dbReference type="OrthoDB" id="9135493at2"/>
<dbReference type="AlphaFoldDB" id="A0A5P0YN90"/>
<dbReference type="InterPro" id="IPR006115">
    <property type="entry name" value="6PGDH_NADP-bd"/>
</dbReference>